<dbReference type="Proteomes" id="UP000598467">
    <property type="component" value="Unassembled WGS sequence"/>
</dbReference>
<dbReference type="PANTHER" id="PTHR43861">
    <property type="entry name" value="TRANS-ACONITATE 2-METHYLTRANSFERASE-RELATED"/>
    <property type="match status" value="1"/>
</dbReference>
<gene>
    <name evidence="1" type="ORF">HK439_01295</name>
</gene>
<evidence type="ECO:0000313" key="2">
    <source>
        <dbReference type="Proteomes" id="UP000598467"/>
    </source>
</evidence>
<dbReference type="Gene3D" id="3.40.50.150">
    <property type="entry name" value="Vaccinia Virus protein VP39"/>
    <property type="match status" value="1"/>
</dbReference>
<evidence type="ECO:0000313" key="1">
    <source>
        <dbReference type="EMBL" id="MBD1544883.1"/>
    </source>
</evidence>
<dbReference type="GO" id="GO:0032259">
    <property type="term" value="P:methylation"/>
    <property type="evidence" value="ECO:0007669"/>
    <property type="project" value="UniProtKB-KW"/>
</dbReference>
<organism evidence="1 2">
    <name type="scientific">Roseibium aggregatum</name>
    <dbReference type="NCBI Taxonomy" id="187304"/>
    <lineage>
        <taxon>Bacteria</taxon>
        <taxon>Pseudomonadati</taxon>
        <taxon>Pseudomonadota</taxon>
        <taxon>Alphaproteobacteria</taxon>
        <taxon>Hyphomicrobiales</taxon>
        <taxon>Stappiaceae</taxon>
        <taxon>Roseibium</taxon>
    </lineage>
</organism>
<proteinExistence type="predicted"/>
<keyword evidence="1" id="KW-0489">Methyltransferase</keyword>
<dbReference type="InterPro" id="IPR029063">
    <property type="entry name" value="SAM-dependent_MTases_sf"/>
</dbReference>
<dbReference type="CDD" id="cd02440">
    <property type="entry name" value="AdoMet_MTases"/>
    <property type="match status" value="1"/>
</dbReference>
<dbReference type="SUPFAM" id="SSF53335">
    <property type="entry name" value="S-adenosyl-L-methionine-dependent methyltransferases"/>
    <property type="match status" value="1"/>
</dbReference>
<dbReference type="AlphaFoldDB" id="A0A926S329"/>
<sequence length="356" mass="40104">MNLIDLFHRKDKILKFSGNLSIAGAIWGPDKWRSILVPEGRSSFVLSGICDVRRLKSFPCEIGWYIGLKGKGASEPAKIRVSLENGAETIGVRKVAFGEVPVPVRLPWPVDGRLISKETVLKVSFEVPSGCSADLFVHKALSRSSILSFATGTGIEIGPGPKPQVFQSETTSVRYLEEMPQDKWKELYDRSGKFNTETADFADYIIGTADSIPADPQSLDFIFSSHVFEHLANPLGHLARWQALLKPGGVILAVVPEMHSTKDICAKPSTVEELKREMAENIWRPTEYHYDRWLKMRGAKWSIKEVMDKNLSIHVHFYDRDSISRVLETAVTELGYSSYSIVHSDNHKDFYFCLWN</sequence>
<dbReference type="Pfam" id="PF13489">
    <property type="entry name" value="Methyltransf_23"/>
    <property type="match status" value="1"/>
</dbReference>
<protein>
    <submittedName>
        <fullName evidence="1">Methyltransferase domain-containing protein</fullName>
    </submittedName>
</protein>
<dbReference type="RefSeq" id="WP_190289564.1">
    <property type="nucleotide sequence ID" value="NZ_JABFCZ010000002.1"/>
</dbReference>
<dbReference type="GO" id="GO:0008168">
    <property type="term" value="F:methyltransferase activity"/>
    <property type="evidence" value="ECO:0007669"/>
    <property type="project" value="UniProtKB-KW"/>
</dbReference>
<dbReference type="EMBL" id="JABFCZ010000002">
    <property type="protein sequence ID" value="MBD1544883.1"/>
    <property type="molecule type" value="Genomic_DNA"/>
</dbReference>
<comment type="caution">
    <text evidence="1">The sequence shown here is derived from an EMBL/GenBank/DDBJ whole genome shotgun (WGS) entry which is preliminary data.</text>
</comment>
<keyword evidence="1" id="KW-0808">Transferase</keyword>
<accession>A0A926S329</accession>
<name>A0A926S329_9HYPH</name>
<reference evidence="1" key="1">
    <citation type="submission" date="2020-05" db="EMBL/GenBank/DDBJ databases">
        <title>Identification of trans-AT polyketide cluster in two marine bacteria, producers of a novel glutaramide-containing polyketide sesbanimide D and analogs.</title>
        <authorList>
            <person name="Kacar D."/>
            <person name="Rodriguez P."/>
            <person name="Canedo L."/>
            <person name="Gonzalez E."/>
            <person name="Galan B."/>
            <person name="De La Calle F."/>
            <person name="Garcia J.L."/>
        </authorList>
    </citation>
    <scope>NUCLEOTIDE SEQUENCE</scope>
    <source>
        <strain evidence="1">PHM038</strain>
    </source>
</reference>